<dbReference type="WBParaSite" id="maker-uti_cns_0045842-snap-gene-1.2-mRNA-1">
    <property type="protein sequence ID" value="maker-uti_cns_0045842-snap-gene-1.2-mRNA-1"/>
    <property type="gene ID" value="maker-uti_cns_0045842-snap-gene-1.2"/>
</dbReference>
<dbReference type="WBParaSite" id="maker-uti_cns_0003625-snap-gene-0.7-mRNA-1">
    <property type="protein sequence ID" value="maker-uti_cns_0003625-snap-gene-0.7-mRNA-1"/>
    <property type="gene ID" value="maker-uti_cns_0003625-snap-gene-0.7"/>
</dbReference>
<protein>
    <submittedName>
        <fullName evidence="2 3">Uncharacterized protein</fullName>
    </submittedName>
</protein>
<dbReference type="AlphaFoldDB" id="A0A1I8J5N0"/>
<organism evidence="1 3">
    <name type="scientific">Macrostomum lignano</name>
    <dbReference type="NCBI Taxonomy" id="282301"/>
    <lineage>
        <taxon>Eukaryota</taxon>
        <taxon>Metazoa</taxon>
        <taxon>Spiralia</taxon>
        <taxon>Lophotrochozoa</taxon>
        <taxon>Platyhelminthes</taxon>
        <taxon>Rhabditophora</taxon>
        <taxon>Macrostomorpha</taxon>
        <taxon>Macrostomida</taxon>
        <taxon>Macrostomidae</taxon>
        <taxon>Macrostomum</taxon>
    </lineage>
</organism>
<reference evidence="2 3" key="1">
    <citation type="submission" date="2016-11" db="UniProtKB">
        <authorList>
            <consortium name="WormBaseParasite"/>
        </authorList>
    </citation>
    <scope>IDENTIFICATION</scope>
</reference>
<keyword evidence="1" id="KW-1185">Reference proteome</keyword>
<evidence type="ECO:0000313" key="2">
    <source>
        <dbReference type="WBParaSite" id="maker-uti_cns_0003625-snap-gene-0.7-mRNA-1"/>
    </source>
</evidence>
<accession>A0A1I8J5N0</accession>
<sequence>MASTRFTAPLPNTSGSTCWCRSFVERTIPLCAS</sequence>
<evidence type="ECO:0000313" key="3">
    <source>
        <dbReference type="WBParaSite" id="maker-uti_cns_0045842-snap-gene-1.2-mRNA-1"/>
    </source>
</evidence>
<evidence type="ECO:0000313" key="1">
    <source>
        <dbReference type="Proteomes" id="UP000095280"/>
    </source>
</evidence>
<name>A0A1I8J5N0_9PLAT</name>
<dbReference type="Proteomes" id="UP000095280">
    <property type="component" value="Unplaced"/>
</dbReference>
<proteinExistence type="predicted"/>